<feature type="compositionally biased region" description="Polar residues" evidence="12">
    <location>
        <begin position="759"/>
        <end position="775"/>
    </location>
</feature>
<dbReference type="RefSeq" id="XP_058348590.1">
    <property type="nucleotide sequence ID" value="XM_058481026.1"/>
</dbReference>
<dbReference type="Gene3D" id="1.10.510.10">
    <property type="entry name" value="Transferase(Phosphotransferase) domain 1"/>
    <property type="match status" value="1"/>
</dbReference>
<dbReference type="Gene3D" id="3.30.200.20">
    <property type="entry name" value="Phosphorylase Kinase, domain 1"/>
    <property type="match status" value="1"/>
</dbReference>
<evidence type="ECO:0000256" key="12">
    <source>
        <dbReference type="SAM" id="MobiDB-lite"/>
    </source>
</evidence>
<feature type="compositionally biased region" description="Basic residues" evidence="12">
    <location>
        <begin position="740"/>
        <end position="753"/>
    </location>
</feature>
<feature type="compositionally biased region" description="Low complexity" evidence="12">
    <location>
        <begin position="831"/>
        <end position="846"/>
    </location>
</feature>
<dbReference type="PROSITE" id="PS50011">
    <property type="entry name" value="PROTEIN_KINASE_DOM"/>
    <property type="match status" value="1"/>
</dbReference>
<name>A0AAD8DJD2_9FUNG</name>
<dbReference type="CDD" id="cd14210">
    <property type="entry name" value="PKc_DYRK"/>
    <property type="match status" value="1"/>
</dbReference>
<feature type="compositionally biased region" description="Low complexity" evidence="12">
    <location>
        <begin position="518"/>
        <end position="551"/>
    </location>
</feature>
<feature type="compositionally biased region" description="Low complexity" evidence="12">
    <location>
        <begin position="191"/>
        <end position="214"/>
    </location>
</feature>
<comment type="catalytic activity">
    <reaction evidence="10">
        <text>L-tyrosyl-[protein] + ATP = O-phospho-L-tyrosyl-[protein] + ADP + H(+)</text>
        <dbReference type="Rhea" id="RHEA:10596"/>
        <dbReference type="Rhea" id="RHEA-COMP:10136"/>
        <dbReference type="Rhea" id="RHEA-COMP:20101"/>
        <dbReference type="ChEBI" id="CHEBI:15378"/>
        <dbReference type="ChEBI" id="CHEBI:30616"/>
        <dbReference type="ChEBI" id="CHEBI:46858"/>
        <dbReference type="ChEBI" id="CHEBI:61978"/>
        <dbReference type="ChEBI" id="CHEBI:456216"/>
        <dbReference type="EC" id="2.7.12.1"/>
    </reaction>
</comment>
<feature type="region of interest" description="Disordered" evidence="12">
    <location>
        <begin position="18"/>
        <end position="57"/>
    </location>
</feature>
<feature type="region of interest" description="Disordered" evidence="12">
    <location>
        <begin position="1297"/>
        <end position="1368"/>
    </location>
</feature>
<feature type="region of interest" description="Disordered" evidence="12">
    <location>
        <begin position="354"/>
        <end position="871"/>
    </location>
</feature>
<dbReference type="EMBL" id="JARTCD010000002">
    <property type="protein sequence ID" value="KAJ8663678.1"/>
    <property type="molecule type" value="Genomic_DNA"/>
</dbReference>
<keyword evidence="4" id="KW-0808">Transferase</keyword>
<feature type="compositionally biased region" description="Polar residues" evidence="12">
    <location>
        <begin position="615"/>
        <end position="643"/>
    </location>
</feature>
<dbReference type="GO" id="GO:0005737">
    <property type="term" value="C:cytoplasm"/>
    <property type="evidence" value="ECO:0007669"/>
    <property type="project" value="TreeGrafter"/>
</dbReference>
<feature type="region of interest" description="Disordered" evidence="12">
    <location>
        <begin position="891"/>
        <end position="929"/>
    </location>
</feature>
<comment type="catalytic activity">
    <reaction evidence="9">
        <text>L-threonyl-[protein] + ATP = O-phospho-L-threonyl-[protein] + ADP + H(+)</text>
        <dbReference type="Rhea" id="RHEA:46608"/>
        <dbReference type="Rhea" id="RHEA-COMP:11060"/>
        <dbReference type="Rhea" id="RHEA-COMP:11605"/>
        <dbReference type="ChEBI" id="CHEBI:15378"/>
        <dbReference type="ChEBI" id="CHEBI:30013"/>
        <dbReference type="ChEBI" id="CHEBI:30616"/>
        <dbReference type="ChEBI" id="CHEBI:61977"/>
        <dbReference type="ChEBI" id="CHEBI:456216"/>
        <dbReference type="EC" id="2.7.12.1"/>
    </reaction>
</comment>
<keyword evidence="15" id="KW-1185">Reference proteome</keyword>
<evidence type="ECO:0000256" key="3">
    <source>
        <dbReference type="ARBA" id="ARBA00022527"/>
    </source>
</evidence>
<feature type="compositionally biased region" description="Low complexity" evidence="12">
    <location>
        <begin position="38"/>
        <end position="52"/>
    </location>
</feature>
<dbReference type="InterPro" id="IPR050494">
    <property type="entry name" value="Ser_Thr_dual-spec_kinase"/>
</dbReference>
<comment type="similarity">
    <text evidence="1">Belongs to the protein kinase superfamily. CMGC Ser/Thr protein kinase family. MNB/DYRK subfamily.</text>
</comment>
<dbReference type="SMART" id="SM00220">
    <property type="entry name" value="S_TKc"/>
    <property type="match status" value="1"/>
</dbReference>
<feature type="domain" description="Protein kinase" evidence="13">
    <location>
        <begin position="997"/>
        <end position="1293"/>
    </location>
</feature>
<dbReference type="GO" id="GO:0005856">
    <property type="term" value="C:cytoskeleton"/>
    <property type="evidence" value="ECO:0007669"/>
    <property type="project" value="TreeGrafter"/>
</dbReference>
<feature type="binding site" evidence="11">
    <location>
        <position position="1026"/>
    </location>
    <ligand>
        <name>ATP</name>
        <dbReference type="ChEBI" id="CHEBI:30616"/>
    </ligand>
</feature>
<feature type="compositionally biased region" description="Polar residues" evidence="12">
    <location>
        <begin position="418"/>
        <end position="444"/>
    </location>
</feature>
<feature type="compositionally biased region" description="Polar residues" evidence="12">
    <location>
        <begin position="275"/>
        <end position="289"/>
    </location>
</feature>
<evidence type="ECO:0000256" key="5">
    <source>
        <dbReference type="ARBA" id="ARBA00022741"/>
    </source>
</evidence>
<dbReference type="InterPro" id="IPR017441">
    <property type="entry name" value="Protein_kinase_ATP_BS"/>
</dbReference>
<feature type="compositionally biased region" description="Basic residues" evidence="12">
    <location>
        <begin position="1329"/>
        <end position="1341"/>
    </location>
</feature>
<evidence type="ECO:0000256" key="10">
    <source>
        <dbReference type="ARBA" id="ARBA00051680"/>
    </source>
</evidence>
<feature type="compositionally biased region" description="Low complexity" evidence="12">
    <location>
        <begin position="243"/>
        <end position="265"/>
    </location>
</feature>
<dbReference type="InterPro" id="IPR008271">
    <property type="entry name" value="Ser/Thr_kinase_AS"/>
</dbReference>
<feature type="compositionally biased region" description="Low complexity" evidence="12">
    <location>
        <begin position="1313"/>
        <end position="1328"/>
    </location>
</feature>
<accession>A0AAD8DJD2</accession>
<dbReference type="PROSITE" id="PS00108">
    <property type="entry name" value="PROTEIN_KINASE_ST"/>
    <property type="match status" value="1"/>
</dbReference>
<protein>
    <recommendedName>
        <fullName evidence="2">dual-specificity kinase</fullName>
        <ecNumber evidence="2">2.7.12.1</ecNumber>
    </recommendedName>
</protein>
<dbReference type="GeneID" id="83208345"/>
<dbReference type="PANTHER" id="PTHR24058:SF22">
    <property type="entry name" value="DUAL SPECIFICITY TYROSINE-PHOSPHORYLATION-REGULATED KINASE 4"/>
    <property type="match status" value="1"/>
</dbReference>
<dbReference type="FunFam" id="1.10.510.10:FF:000112">
    <property type="entry name" value="Putative dual specificity tyrosine-phosphorylation-regulated kinase 2"/>
    <property type="match status" value="1"/>
</dbReference>
<gene>
    <name evidence="14" type="ORF">O0I10_000926</name>
</gene>
<dbReference type="InterPro" id="IPR011009">
    <property type="entry name" value="Kinase-like_dom_sf"/>
</dbReference>
<evidence type="ECO:0000259" key="13">
    <source>
        <dbReference type="PROSITE" id="PS50011"/>
    </source>
</evidence>
<feature type="compositionally biased region" description="Pro residues" evidence="12">
    <location>
        <begin position="657"/>
        <end position="670"/>
    </location>
</feature>
<evidence type="ECO:0000256" key="11">
    <source>
        <dbReference type="PROSITE-ProRule" id="PRU10141"/>
    </source>
</evidence>
<feature type="compositionally biased region" description="Low complexity" evidence="12">
    <location>
        <begin position="708"/>
        <end position="723"/>
    </location>
</feature>
<dbReference type="PROSITE" id="PS00107">
    <property type="entry name" value="PROTEIN_KINASE_ATP"/>
    <property type="match status" value="1"/>
</dbReference>
<feature type="region of interest" description="Disordered" evidence="12">
    <location>
        <begin position="80"/>
        <end position="137"/>
    </location>
</feature>
<evidence type="ECO:0000256" key="4">
    <source>
        <dbReference type="ARBA" id="ARBA00022679"/>
    </source>
</evidence>
<dbReference type="Proteomes" id="UP001234581">
    <property type="component" value="Unassembled WGS sequence"/>
</dbReference>
<keyword evidence="5 11" id="KW-0547">Nucleotide-binding</keyword>
<dbReference type="EC" id="2.7.12.1" evidence="2"/>
<keyword evidence="6" id="KW-0418">Kinase</keyword>
<evidence type="ECO:0000313" key="14">
    <source>
        <dbReference type="EMBL" id="KAJ8663678.1"/>
    </source>
</evidence>
<comment type="caution">
    <text evidence="14">The sequence shown here is derived from an EMBL/GenBank/DDBJ whole genome shotgun (WGS) entry which is preliminary data.</text>
</comment>
<keyword evidence="7 11" id="KW-0067">ATP-binding</keyword>
<reference evidence="14 15" key="1">
    <citation type="submission" date="2023-03" db="EMBL/GenBank/DDBJ databases">
        <title>Genome sequence of Lichtheimia ornata CBS 291.66.</title>
        <authorList>
            <person name="Mohabir J.T."/>
            <person name="Shea T.P."/>
            <person name="Kurbessoian T."/>
            <person name="Berby B."/>
            <person name="Fontaine J."/>
            <person name="Livny J."/>
            <person name="Gnirke A."/>
            <person name="Stajich J.E."/>
            <person name="Cuomo C.A."/>
        </authorList>
    </citation>
    <scope>NUCLEOTIDE SEQUENCE [LARGE SCALE GENOMIC DNA]</scope>
    <source>
        <strain evidence="14">CBS 291.66</strain>
    </source>
</reference>
<feature type="compositionally biased region" description="Polar residues" evidence="12">
    <location>
        <begin position="27"/>
        <end position="37"/>
    </location>
</feature>
<dbReference type="SUPFAM" id="SSF56112">
    <property type="entry name" value="Protein kinase-like (PK-like)"/>
    <property type="match status" value="1"/>
</dbReference>
<dbReference type="GO" id="GO:0004712">
    <property type="term" value="F:protein serine/threonine/tyrosine kinase activity"/>
    <property type="evidence" value="ECO:0007669"/>
    <property type="project" value="UniProtKB-EC"/>
</dbReference>
<comment type="catalytic activity">
    <reaction evidence="8">
        <text>L-seryl-[protein] + ATP = O-phospho-L-seryl-[protein] + ADP + H(+)</text>
        <dbReference type="Rhea" id="RHEA:17989"/>
        <dbReference type="Rhea" id="RHEA-COMP:9863"/>
        <dbReference type="Rhea" id="RHEA-COMP:11604"/>
        <dbReference type="ChEBI" id="CHEBI:15378"/>
        <dbReference type="ChEBI" id="CHEBI:29999"/>
        <dbReference type="ChEBI" id="CHEBI:30616"/>
        <dbReference type="ChEBI" id="CHEBI:83421"/>
        <dbReference type="ChEBI" id="CHEBI:456216"/>
        <dbReference type="EC" id="2.7.12.1"/>
    </reaction>
</comment>
<evidence type="ECO:0000256" key="2">
    <source>
        <dbReference type="ARBA" id="ARBA00013203"/>
    </source>
</evidence>
<organism evidence="14 15">
    <name type="scientific">Lichtheimia ornata</name>
    <dbReference type="NCBI Taxonomy" id="688661"/>
    <lineage>
        <taxon>Eukaryota</taxon>
        <taxon>Fungi</taxon>
        <taxon>Fungi incertae sedis</taxon>
        <taxon>Mucoromycota</taxon>
        <taxon>Mucoromycotina</taxon>
        <taxon>Mucoromycetes</taxon>
        <taxon>Mucorales</taxon>
        <taxon>Lichtheimiaceae</taxon>
        <taxon>Lichtheimia</taxon>
    </lineage>
</organism>
<feature type="compositionally biased region" description="Low complexity" evidence="12">
    <location>
        <begin position="782"/>
        <end position="792"/>
    </location>
</feature>
<feature type="compositionally biased region" description="Low complexity" evidence="12">
    <location>
        <begin position="170"/>
        <end position="181"/>
    </location>
</feature>
<evidence type="ECO:0000256" key="1">
    <source>
        <dbReference type="ARBA" id="ARBA00008867"/>
    </source>
</evidence>
<feature type="compositionally biased region" description="Low complexity" evidence="12">
    <location>
        <begin position="296"/>
        <end position="313"/>
    </location>
</feature>
<evidence type="ECO:0000256" key="8">
    <source>
        <dbReference type="ARBA" id="ARBA00049003"/>
    </source>
</evidence>
<evidence type="ECO:0000313" key="15">
    <source>
        <dbReference type="Proteomes" id="UP001234581"/>
    </source>
</evidence>
<dbReference type="GO" id="GO:0005524">
    <property type="term" value="F:ATP binding"/>
    <property type="evidence" value="ECO:0007669"/>
    <property type="project" value="UniProtKB-UniRule"/>
</dbReference>
<feature type="compositionally biased region" description="Polar residues" evidence="12">
    <location>
        <begin position="354"/>
        <end position="382"/>
    </location>
</feature>
<dbReference type="Gene3D" id="3.30.10.30">
    <property type="entry name" value="DYRK"/>
    <property type="match status" value="1"/>
</dbReference>
<proteinExistence type="inferred from homology"/>
<evidence type="ECO:0000256" key="7">
    <source>
        <dbReference type="ARBA" id="ARBA00022840"/>
    </source>
</evidence>
<feature type="compositionally biased region" description="Basic and acidic residues" evidence="12">
    <location>
        <begin position="861"/>
        <end position="871"/>
    </location>
</feature>
<evidence type="ECO:0000256" key="6">
    <source>
        <dbReference type="ARBA" id="ARBA00022777"/>
    </source>
</evidence>
<dbReference type="PANTHER" id="PTHR24058">
    <property type="entry name" value="DUAL SPECIFICITY PROTEIN KINASE"/>
    <property type="match status" value="1"/>
</dbReference>
<dbReference type="Pfam" id="PF00069">
    <property type="entry name" value="Pkinase"/>
    <property type="match status" value="1"/>
</dbReference>
<keyword evidence="3" id="KW-0723">Serine/threonine-protein kinase</keyword>
<dbReference type="InterPro" id="IPR042521">
    <property type="entry name" value="DYRK"/>
</dbReference>
<feature type="compositionally biased region" description="Low complexity" evidence="12">
    <location>
        <begin position="108"/>
        <end position="120"/>
    </location>
</feature>
<dbReference type="GO" id="GO:0004674">
    <property type="term" value="F:protein serine/threonine kinase activity"/>
    <property type="evidence" value="ECO:0007669"/>
    <property type="project" value="UniProtKB-KW"/>
</dbReference>
<feature type="compositionally biased region" description="Polar residues" evidence="12">
    <location>
        <begin position="1342"/>
        <end position="1351"/>
    </location>
</feature>
<dbReference type="InterPro" id="IPR000719">
    <property type="entry name" value="Prot_kinase_dom"/>
</dbReference>
<feature type="region of interest" description="Disordered" evidence="12">
    <location>
        <begin position="168"/>
        <end position="340"/>
    </location>
</feature>
<evidence type="ECO:0000256" key="9">
    <source>
        <dbReference type="ARBA" id="ARBA00049308"/>
    </source>
</evidence>
<sequence length="1394" mass="154281">MSYSALSGKPLDDNAWTLQQRQQQQQHYSTLGSTIPRSTSLNASSGAISSSLTKRELMPSMNNRDGMATAIDHSSTTLADKATFPPTRKASLGRSRSLKNAFEKLSRSRSSSSKRQASQQGGEQQNDYGGVGQHHAGATMTTNTMTTLHATHGYSNTYQHASDAEPIITSSSMEPSPSADSTLSKVSTFDPPTAILSTSPPLTTTTTTTSWLDTYDQPMLHSLQPMPPIRRRQSSADHIDSTIQQQQQQHNHPHAIPQQQQQQQQRLRPKAKSMGNRTRQSSEKNITTTMERKSFQQQQQQQQQQQGSTTPRTPRSRSRVLRSPPPPPPTDTDHNALPSMPNVDVQQIRNEIEPVNQSITPPDRSSSLNKTADQHLTNNIISNVKRKLSIGKERKQDHHHHQQHQHAEPGRKSLPANFVSNDQQQQPRKRTLSNGSRLKTGTATENERQRKTSSSSGTMGYMRPTIAHGQRSRSNDVLPPPPPPPASEAVTTNELVPPVPPVPKHHSSTLSVDKNKLTRPSLGSRTSSTGSSRSSSHGLSGDESAAAAAAAKRTLRRQPSHGSSFGDAEDSDNGGSVRSARSSARSDDDDNARKPQRTSKRSTLQVPGSRRGSAEGSSNLTRKSSLNREQQSNSGKPTNTTITTRRRGKTLPGSLATPPPLPSAPLPPMKVEPISMTIPQNTTIRKRPSKSPLNSTAITPTRLPMPRSKYSYSAASTAAPLASGHLSSEEEIIPGDGTQKTRRLKPGSRRSLRKSSGSTSISPWEQQPASANTSPRIRAKHTSSSISNNTTSGDVAVSPKVRPQTTHSGGLAPPPPMPKARDTSVGGLARSSSLHAVTTTTTATTTARRKNSRTSTEMDGSSDKESGQRPRTLSLHEKLQTMVAQHPIDEDYYCGYTNTPKTSSQQPPPPETLDSSAPQPPPGGRSAKSPHTILKYHIQHLSHYEQSEIRKYNHIYFVGPHARKIKANPDTPALNYGYDDDRGDYHLIMQDHLAYRYEVLETLGQGSFGQVVKCLDHKSGQTVAVKLIRNKRRFHAQAMTEIRILRKLVEWDPEDRYHNIRMTNYFYFRNHLCVAFECLNMNLYEFIKSNNFHGFSSSLIRRFTIQILQSLCLLYEHRIIHCDLKPENILLKHPTKSTIKVIDFGSSCLETERVYTYIQSRFYRAPEVILGIAYGTPIDMWSLGCIIAELYTGIPIFPGESEQDQLACIMEIIGVPPRYLIEQSSRRKVFFDSQGQPRPFMNSRGKIRRPGTKSIPQALRCHDILFIDFIEKCLRWDPRQRMRPHEALRHEWIAQVASGSSNSSSTKNKHTRSASTSNSTTTTTASSTLHHHPRTKHHSATTHKMNTTTIGYQDGVVGGSSQPRSDIIDPSHRLAKKASAGALVDDYYYTTAGY</sequence>